<reference evidence="5" key="1">
    <citation type="submission" date="2018-04" db="EMBL/GenBank/DDBJ databases">
        <title>Transcriptome of Schizaphis graminum biotype I.</title>
        <authorList>
            <person name="Scully E.D."/>
            <person name="Geib S.M."/>
            <person name="Palmer N.A."/>
            <person name="Koch K."/>
            <person name="Bradshaw J."/>
            <person name="Heng-Moss T."/>
            <person name="Sarath G."/>
        </authorList>
    </citation>
    <scope>NUCLEOTIDE SEQUENCE</scope>
</reference>
<dbReference type="Pfam" id="PF13606">
    <property type="entry name" value="Ank_3"/>
    <property type="match status" value="1"/>
</dbReference>
<dbReference type="EMBL" id="GGMR01007383">
    <property type="protein sequence ID" value="MBY20002.1"/>
    <property type="molecule type" value="Transcribed_RNA"/>
</dbReference>
<keyword evidence="1" id="KW-0677">Repeat</keyword>
<dbReference type="InterPro" id="IPR002110">
    <property type="entry name" value="Ankyrin_rpt"/>
</dbReference>
<organism evidence="5">
    <name type="scientific">Schizaphis graminum</name>
    <name type="common">Green bug aphid</name>
    <dbReference type="NCBI Taxonomy" id="13262"/>
    <lineage>
        <taxon>Eukaryota</taxon>
        <taxon>Metazoa</taxon>
        <taxon>Ecdysozoa</taxon>
        <taxon>Arthropoda</taxon>
        <taxon>Hexapoda</taxon>
        <taxon>Insecta</taxon>
        <taxon>Pterygota</taxon>
        <taxon>Neoptera</taxon>
        <taxon>Paraneoptera</taxon>
        <taxon>Hemiptera</taxon>
        <taxon>Sternorrhyncha</taxon>
        <taxon>Aphidomorpha</taxon>
        <taxon>Aphidoidea</taxon>
        <taxon>Aphididae</taxon>
        <taxon>Aphidini</taxon>
        <taxon>Schizaphis</taxon>
    </lineage>
</organism>
<feature type="repeat" description="ANK" evidence="3">
    <location>
        <begin position="164"/>
        <end position="196"/>
    </location>
</feature>
<evidence type="ECO:0000313" key="5">
    <source>
        <dbReference type="EMBL" id="MBY20002.1"/>
    </source>
</evidence>
<dbReference type="PROSITE" id="PS50088">
    <property type="entry name" value="ANK_REPEAT"/>
    <property type="match status" value="2"/>
</dbReference>
<dbReference type="PROSITE" id="PS50297">
    <property type="entry name" value="ANK_REP_REGION"/>
    <property type="match status" value="2"/>
</dbReference>
<name>A0A2S2NSK1_SCHGA</name>
<evidence type="ECO:0000256" key="2">
    <source>
        <dbReference type="ARBA" id="ARBA00023043"/>
    </source>
</evidence>
<feature type="repeat" description="ANK" evidence="3">
    <location>
        <begin position="637"/>
        <end position="671"/>
    </location>
</feature>
<dbReference type="Pfam" id="PF00023">
    <property type="entry name" value="Ank"/>
    <property type="match status" value="1"/>
</dbReference>
<feature type="region of interest" description="Disordered" evidence="4">
    <location>
        <begin position="528"/>
        <end position="549"/>
    </location>
</feature>
<dbReference type="Gene3D" id="1.25.40.20">
    <property type="entry name" value="Ankyrin repeat-containing domain"/>
    <property type="match status" value="2"/>
</dbReference>
<dbReference type="PANTHER" id="PTHR24126:SF14">
    <property type="entry name" value="ANK_REP_REGION DOMAIN-CONTAINING PROTEIN"/>
    <property type="match status" value="1"/>
</dbReference>
<dbReference type="SMART" id="SM00248">
    <property type="entry name" value="ANK"/>
    <property type="match status" value="4"/>
</dbReference>
<proteinExistence type="predicted"/>
<dbReference type="PANTHER" id="PTHR24126">
    <property type="entry name" value="ANKYRIN REPEAT, PH AND SEC7 DOMAIN CONTAINING PROTEIN SECG-RELATED"/>
    <property type="match status" value="1"/>
</dbReference>
<dbReference type="SUPFAM" id="SSF48403">
    <property type="entry name" value="Ankyrin repeat"/>
    <property type="match status" value="1"/>
</dbReference>
<feature type="region of interest" description="Disordered" evidence="4">
    <location>
        <begin position="947"/>
        <end position="969"/>
    </location>
</feature>
<evidence type="ECO:0000256" key="1">
    <source>
        <dbReference type="ARBA" id="ARBA00022737"/>
    </source>
</evidence>
<evidence type="ECO:0000256" key="3">
    <source>
        <dbReference type="PROSITE-ProRule" id="PRU00023"/>
    </source>
</evidence>
<gene>
    <name evidence="5" type="ORF">g.67370</name>
</gene>
<protein>
    <submittedName>
        <fullName evidence="5">Uncharacterized protein</fullName>
    </submittedName>
</protein>
<sequence length="1101" mass="121390">MKGSSINRPQVPLLSPIECDIEDDRQNNASSGEGGFNPLYDKNSEDMLQRQKQDVLSSSKIFIPLSTPRCSLGSSASTDHLGFESQLLEVAIRTNDVSKVKHFLMIHRDKFQINSKPPEKNFNFNLQNQDININLQPNNIQSVRSDQNDSSRSSLSLDDQTLLPFKNALHTAIDYGSLDVVRTLLENGIDPNAGGHVLTDLDVPRHSPSGSSGPSERCNVKPASIQCEIDEDTGFDIHDIYHYDTEIRSVVDDVRPDEDVAIAVRPTTSVASSPSPNPVTSSVLSPSPKPAAAMVVAVSERNANRSVLMRQRSLSLDNDKPTKKNRPLLQKLRAGCSKLVRSTPSDMCEQPQQARPATSHAAGITSIACVAGGCAAAGLAPKGPTGMTGFAAAAPVEFKGIMSELRRSSDVVRAILWNLSFRDTYSSGNVSDMDSSTELDVDMLFDRHEQRRYADYELENGCRLLLLDSLSSLQSFQSLSSTGSPTVPAVMSGGSVASVPMAADCPATVPVVIFDHAPAAVCQVKPLQSSRPSPQSQPLILPSTTPPPLTSSPPIILPDTVSQPSADTDDVVTVVPKIIFKIKSSLSLDRMNEMADMYTKQYLMTLPPLFLAVVRQNSTMIYLLLKFGGSPNVQDIYGNTPLHLAIVQPEISWNCVLDLLEFGAKICIKNATDICPSDIVDSLLRIQVHMINDCWKILSGSTAVIKERMWHHNFINYDQVGKPSDLPTLPSRLFRRMKFTQTDSAEERHSSNLDDFFGSIWSLKSKISNKTLETDEVRNHALSQSIKTKNDKKTIINDYGIKHKNSKALKLYNIERKFQVISHLSGNVECLGFILNGLNNYIVHILKYLEANHDLSLRHICTLLKTILNVAVMEFGEQGKKEELSVILCSVMKVCLSALQGIHHVQFTAMAIINRVIDISVQYNVSFIKAAESDYLHHPHYVSEMNKYKSSKDDSSIGDDRTKPGGPNKKFTSMWRYFIGDQAFNNKTGNSKTNKNTSESVIGILSNVHVLSIINVLHNSLTLYKRVIGSKRLCPPSHRSSQCSYHCLQILSARTLLFMSLNDDVKSELVKEPQLKILAASLESTNDPVSTLNTAQCCNIM</sequence>
<feature type="compositionally biased region" description="Low complexity" evidence="4">
    <location>
        <begin position="266"/>
        <end position="286"/>
    </location>
</feature>
<dbReference type="AlphaFoldDB" id="A0A2S2NSK1"/>
<dbReference type="InterPro" id="IPR036770">
    <property type="entry name" value="Ankyrin_rpt-contain_sf"/>
</dbReference>
<accession>A0A2S2NSK1</accession>
<keyword evidence="2 3" id="KW-0040">ANK repeat</keyword>
<feature type="compositionally biased region" description="Low complexity" evidence="4">
    <location>
        <begin position="528"/>
        <end position="543"/>
    </location>
</feature>
<evidence type="ECO:0000256" key="4">
    <source>
        <dbReference type="SAM" id="MobiDB-lite"/>
    </source>
</evidence>
<feature type="region of interest" description="Disordered" evidence="4">
    <location>
        <begin position="196"/>
        <end position="220"/>
    </location>
</feature>
<feature type="region of interest" description="Disordered" evidence="4">
    <location>
        <begin position="23"/>
        <end position="42"/>
    </location>
</feature>
<feature type="region of interest" description="Disordered" evidence="4">
    <location>
        <begin position="265"/>
        <end position="287"/>
    </location>
</feature>
<feature type="compositionally biased region" description="Basic and acidic residues" evidence="4">
    <location>
        <begin position="947"/>
        <end position="963"/>
    </location>
</feature>